<feature type="transmembrane region" description="Helical" evidence="7">
    <location>
        <begin position="20"/>
        <end position="45"/>
    </location>
</feature>
<dbReference type="PANTHER" id="PTHR22883:SF147">
    <property type="entry name" value="PALMITOYLTRANSFERASE"/>
    <property type="match status" value="1"/>
</dbReference>
<dbReference type="EMBL" id="MKKU01000546">
    <property type="protein sequence ID" value="RNF08104.1"/>
    <property type="molecule type" value="Genomic_DNA"/>
</dbReference>
<keyword evidence="5 7" id="KW-0472">Membrane</keyword>
<evidence type="ECO:0000256" key="4">
    <source>
        <dbReference type="ARBA" id="ARBA00022989"/>
    </source>
</evidence>
<dbReference type="PANTHER" id="PTHR22883">
    <property type="entry name" value="ZINC FINGER DHHC DOMAIN CONTAINING PROTEIN"/>
    <property type="match status" value="1"/>
</dbReference>
<dbReference type="InterPro" id="IPR039859">
    <property type="entry name" value="PFA4/ZDH16/20/ERF2-like"/>
</dbReference>
<organism evidence="9 10">
    <name type="scientific">Trypanosoma conorhini</name>
    <dbReference type="NCBI Taxonomy" id="83891"/>
    <lineage>
        <taxon>Eukaryota</taxon>
        <taxon>Discoba</taxon>
        <taxon>Euglenozoa</taxon>
        <taxon>Kinetoplastea</taxon>
        <taxon>Metakinetoplastina</taxon>
        <taxon>Trypanosomatida</taxon>
        <taxon>Trypanosomatidae</taxon>
        <taxon>Trypanosoma</taxon>
    </lineage>
</organism>
<evidence type="ECO:0000256" key="5">
    <source>
        <dbReference type="ARBA" id="ARBA00023136"/>
    </source>
</evidence>
<dbReference type="GeneID" id="40320833"/>
<comment type="subcellular location">
    <subcellularLocation>
        <location evidence="1">Membrane</location>
        <topology evidence="1">Multi-pass membrane protein</topology>
    </subcellularLocation>
</comment>
<dbReference type="GO" id="GO:0008270">
    <property type="term" value="F:zinc ion binding"/>
    <property type="evidence" value="ECO:0007669"/>
    <property type="project" value="UniProtKB-KW"/>
</dbReference>
<dbReference type="InterPro" id="IPR001594">
    <property type="entry name" value="Palmitoyltrfase_DHHC"/>
</dbReference>
<sequence length="275" mass="30978">MGKLVVVVEMEALQEGLFSWTAVYLAVMFPALVMVFNFVFGNCFLGEALAHNQHATTGKGYYRSLGRLCVVVVLGLFIWQYYIYMFQTRKGRVDRCNPPVYIWHLVDGVFWGKEGASYALRWNCPLDEVCFLALWSLHLALYAACVMSVPQLGAKSDGGSFCRKCNAYVEDMDHHCFLIGNCVGSKNRKFFLCLLTLCVVNMFFLLLTRGAWAYAEGGVFILLGLLLVIGAAVVGSCLLILQCCLLRKNKTTLSFLKEERRSRRGILRALAELMR</sequence>
<keyword evidence="9" id="KW-0863">Zinc-finger</keyword>
<feature type="domain" description="Palmitoyltransferase DHHC" evidence="8">
    <location>
        <begin position="157"/>
        <end position="258"/>
    </location>
</feature>
<dbReference type="GO" id="GO:0005783">
    <property type="term" value="C:endoplasmic reticulum"/>
    <property type="evidence" value="ECO:0007669"/>
    <property type="project" value="TreeGrafter"/>
</dbReference>
<evidence type="ECO:0000259" key="8">
    <source>
        <dbReference type="Pfam" id="PF01529"/>
    </source>
</evidence>
<evidence type="ECO:0000256" key="1">
    <source>
        <dbReference type="ARBA" id="ARBA00004141"/>
    </source>
</evidence>
<keyword evidence="3 7" id="KW-0812">Transmembrane</keyword>
<proteinExistence type="inferred from homology"/>
<evidence type="ECO:0000256" key="2">
    <source>
        <dbReference type="ARBA" id="ARBA00022679"/>
    </source>
</evidence>
<dbReference type="Proteomes" id="UP000284403">
    <property type="component" value="Unassembled WGS sequence"/>
</dbReference>
<feature type="transmembrane region" description="Helical" evidence="7">
    <location>
        <begin position="65"/>
        <end position="84"/>
    </location>
</feature>
<reference evidence="9 10" key="1">
    <citation type="journal article" date="2018" name="BMC Genomics">
        <title>Genomic comparison of Trypanosoma conorhini and Trypanosoma rangeli to Trypanosoma cruzi strains of high and low virulence.</title>
        <authorList>
            <person name="Bradwell K.R."/>
            <person name="Koparde V.N."/>
            <person name="Matveyev A.V."/>
            <person name="Serrano M.G."/>
            <person name="Alves J.M."/>
            <person name="Parikh H."/>
            <person name="Huang B."/>
            <person name="Lee V."/>
            <person name="Espinosa-Alvarez O."/>
            <person name="Ortiz P.A."/>
            <person name="Costa-Martins A.G."/>
            <person name="Teixeira M.M."/>
            <person name="Buck G.A."/>
        </authorList>
    </citation>
    <scope>NUCLEOTIDE SEQUENCE [LARGE SCALE GENOMIC DNA]</scope>
    <source>
        <strain evidence="9 10">025E</strain>
    </source>
</reference>
<dbReference type="GO" id="GO:0019706">
    <property type="term" value="F:protein-cysteine S-palmitoyltransferase activity"/>
    <property type="evidence" value="ECO:0007669"/>
    <property type="project" value="UniProtKB-EC"/>
</dbReference>
<keyword evidence="9" id="KW-0479">Metal-binding</keyword>
<evidence type="ECO:0000256" key="6">
    <source>
        <dbReference type="ARBA" id="ARBA00023315"/>
    </source>
</evidence>
<dbReference type="GO" id="GO:0016020">
    <property type="term" value="C:membrane"/>
    <property type="evidence" value="ECO:0007669"/>
    <property type="project" value="UniProtKB-SubCell"/>
</dbReference>
<comment type="caution">
    <text evidence="9">The sequence shown here is derived from an EMBL/GenBank/DDBJ whole genome shotgun (WGS) entry which is preliminary data.</text>
</comment>
<protein>
    <recommendedName>
        <fullName evidence="7">Palmitoyltransferase</fullName>
        <ecNumber evidence="7">2.3.1.225</ecNumber>
    </recommendedName>
</protein>
<dbReference type="GO" id="GO:0006612">
    <property type="term" value="P:protein targeting to membrane"/>
    <property type="evidence" value="ECO:0007669"/>
    <property type="project" value="TreeGrafter"/>
</dbReference>
<comment type="catalytic activity">
    <reaction evidence="7">
        <text>L-cysteinyl-[protein] + hexadecanoyl-CoA = S-hexadecanoyl-L-cysteinyl-[protein] + CoA</text>
        <dbReference type="Rhea" id="RHEA:36683"/>
        <dbReference type="Rhea" id="RHEA-COMP:10131"/>
        <dbReference type="Rhea" id="RHEA-COMP:11032"/>
        <dbReference type="ChEBI" id="CHEBI:29950"/>
        <dbReference type="ChEBI" id="CHEBI:57287"/>
        <dbReference type="ChEBI" id="CHEBI:57379"/>
        <dbReference type="ChEBI" id="CHEBI:74151"/>
        <dbReference type="EC" id="2.3.1.225"/>
    </reaction>
</comment>
<dbReference type="Pfam" id="PF01529">
    <property type="entry name" value="DHHC"/>
    <property type="match status" value="1"/>
</dbReference>
<keyword evidence="2 7" id="KW-0808">Transferase</keyword>
<dbReference type="AlphaFoldDB" id="A0A3R7NL55"/>
<comment type="similarity">
    <text evidence="7">Belongs to the DHHC palmitoyltransferase family.</text>
</comment>
<dbReference type="OrthoDB" id="331948at2759"/>
<keyword evidence="10" id="KW-1185">Reference proteome</keyword>
<dbReference type="EC" id="2.3.1.225" evidence="7"/>
<gene>
    <name evidence="9" type="ORF">Tco025E_07222</name>
</gene>
<keyword evidence="9" id="KW-0862">Zinc</keyword>
<accession>A0A3R7NL55</accession>
<keyword evidence="4 7" id="KW-1133">Transmembrane helix</keyword>
<evidence type="ECO:0000313" key="9">
    <source>
        <dbReference type="EMBL" id="RNF08104.1"/>
    </source>
</evidence>
<name>A0A3R7NL55_9TRYP</name>
<evidence type="ECO:0000256" key="3">
    <source>
        <dbReference type="ARBA" id="ARBA00022692"/>
    </source>
</evidence>
<feature type="transmembrane region" description="Helical" evidence="7">
    <location>
        <begin position="218"/>
        <end position="241"/>
    </location>
</feature>
<keyword evidence="6 7" id="KW-0012">Acyltransferase</keyword>
<evidence type="ECO:0000256" key="7">
    <source>
        <dbReference type="RuleBase" id="RU079119"/>
    </source>
</evidence>
<comment type="domain">
    <text evidence="7">The DHHC domain is required for palmitoyltransferase activity.</text>
</comment>
<dbReference type="RefSeq" id="XP_029225785.1">
    <property type="nucleotide sequence ID" value="XM_029374089.1"/>
</dbReference>
<feature type="transmembrane region" description="Helical" evidence="7">
    <location>
        <begin position="190"/>
        <end position="212"/>
    </location>
</feature>
<dbReference type="PROSITE" id="PS50216">
    <property type="entry name" value="DHHC"/>
    <property type="match status" value="1"/>
</dbReference>
<dbReference type="GO" id="GO:0005794">
    <property type="term" value="C:Golgi apparatus"/>
    <property type="evidence" value="ECO:0007669"/>
    <property type="project" value="TreeGrafter"/>
</dbReference>
<evidence type="ECO:0000313" key="10">
    <source>
        <dbReference type="Proteomes" id="UP000284403"/>
    </source>
</evidence>